<evidence type="ECO:0000313" key="2">
    <source>
        <dbReference type="Proteomes" id="UP000198838"/>
    </source>
</evidence>
<dbReference type="Gene3D" id="3.60.15.10">
    <property type="entry name" value="Ribonuclease Z/Hydroxyacylglutathione hydrolase-like"/>
    <property type="match status" value="1"/>
</dbReference>
<gene>
    <name evidence="1" type="ORF">SAMN05216249_10698</name>
</gene>
<evidence type="ECO:0000313" key="1">
    <source>
        <dbReference type="EMBL" id="SFA98859.1"/>
    </source>
</evidence>
<dbReference type="Pfam" id="PF13483">
    <property type="entry name" value="Lactamase_B_3"/>
    <property type="match status" value="1"/>
</dbReference>
<dbReference type="PANTHER" id="PTHR39189:SF1">
    <property type="entry name" value="UPF0173 METAL-DEPENDENT HYDROLASE YTKL"/>
    <property type="match status" value="1"/>
</dbReference>
<protein>
    <submittedName>
        <fullName evidence="1">L-ascorbate metabolism protein UlaG, beta-lactamase superfamily</fullName>
    </submittedName>
</protein>
<dbReference type="EMBL" id="FOJY01000006">
    <property type="protein sequence ID" value="SFA98859.1"/>
    <property type="molecule type" value="Genomic_DNA"/>
</dbReference>
<proteinExistence type="predicted"/>
<accession>A0A1I0XCT1</accession>
<dbReference type="STRING" id="1120918.SAMN05216249_10698"/>
<dbReference type="AlphaFoldDB" id="A0A1I0XCT1"/>
<sequence>MENIKIKWYGHSCFKVTYKGYRIAFDPYEDYIPGLHLPKIKADEVICSHGHNDHNYKEGVTIEKNAPNPFNIKLIKGWHDEVKGAKRGENTISLLEADGYKIIHFGDIGEELSKENEELFMDADLVLIPVGGFFTIDAALAKEITDKINAKIIIPMHYRSKDFGFEQIGPVEDFTKLCDNVKIYDGSEIEINKDTSPQVAVLKPFQD</sequence>
<organism evidence="1 2">
    <name type="scientific">Acetitomaculum ruminis DSM 5522</name>
    <dbReference type="NCBI Taxonomy" id="1120918"/>
    <lineage>
        <taxon>Bacteria</taxon>
        <taxon>Bacillati</taxon>
        <taxon>Bacillota</taxon>
        <taxon>Clostridia</taxon>
        <taxon>Lachnospirales</taxon>
        <taxon>Lachnospiraceae</taxon>
        <taxon>Acetitomaculum</taxon>
    </lineage>
</organism>
<name>A0A1I0XCT1_9FIRM</name>
<reference evidence="1 2" key="1">
    <citation type="submission" date="2016-10" db="EMBL/GenBank/DDBJ databases">
        <authorList>
            <person name="de Groot N.N."/>
        </authorList>
    </citation>
    <scope>NUCLEOTIDE SEQUENCE [LARGE SCALE GENOMIC DNA]</scope>
    <source>
        <strain evidence="1 2">DSM 5522</strain>
    </source>
</reference>
<dbReference type="RefSeq" id="WP_092871518.1">
    <property type="nucleotide sequence ID" value="NZ_FOJY01000006.1"/>
</dbReference>
<dbReference type="PANTHER" id="PTHR39189">
    <property type="entry name" value="UPF0173 METAL-DEPENDENT HYDROLASE YTKL"/>
    <property type="match status" value="1"/>
</dbReference>
<dbReference type="OrthoDB" id="36975at2"/>
<dbReference type="Proteomes" id="UP000198838">
    <property type="component" value="Unassembled WGS sequence"/>
</dbReference>
<keyword evidence="2" id="KW-1185">Reference proteome</keyword>
<dbReference type="InterPro" id="IPR036866">
    <property type="entry name" value="RibonucZ/Hydroxyglut_hydro"/>
</dbReference>
<dbReference type="SUPFAM" id="SSF56281">
    <property type="entry name" value="Metallo-hydrolase/oxidoreductase"/>
    <property type="match status" value="1"/>
</dbReference>